<keyword evidence="5 8" id="KW-0560">Oxidoreductase</keyword>
<comment type="caution">
    <text evidence="10">The sequence shown here is derived from an EMBL/GenBank/DDBJ whole genome shotgun (WGS) entry which is preliminary data.</text>
</comment>
<comment type="cofactor">
    <cofactor evidence="1">
        <name>heme</name>
        <dbReference type="ChEBI" id="CHEBI:30413"/>
    </cofactor>
</comment>
<evidence type="ECO:0000256" key="7">
    <source>
        <dbReference type="ARBA" id="ARBA00023033"/>
    </source>
</evidence>
<dbReference type="InterPro" id="IPR002401">
    <property type="entry name" value="Cyt_P450_E_grp-I"/>
</dbReference>
<keyword evidence="4 8" id="KW-0479">Metal-binding</keyword>
<dbReference type="CDD" id="cd11060">
    <property type="entry name" value="CYP57A1-like"/>
    <property type="match status" value="1"/>
</dbReference>
<keyword evidence="9" id="KW-1133">Transmembrane helix</keyword>
<keyword evidence="11" id="KW-1185">Reference proteome</keyword>
<dbReference type="InterPro" id="IPR050121">
    <property type="entry name" value="Cytochrome_P450_monoxygenase"/>
</dbReference>
<dbReference type="Pfam" id="PF00067">
    <property type="entry name" value="p450"/>
    <property type="match status" value="1"/>
</dbReference>
<evidence type="ECO:0000256" key="3">
    <source>
        <dbReference type="ARBA" id="ARBA00022617"/>
    </source>
</evidence>
<evidence type="ECO:0000313" key="11">
    <source>
        <dbReference type="Proteomes" id="UP001396898"/>
    </source>
</evidence>
<protein>
    <submittedName>
        <fullName evidence="10">Fumagillin dodecapentaenoate synthase</fullName>
    </submittedName>
</protein>
<dbReference type="InterPro" id="IPR017972">
    <property type="entry name" value="Cyt_P450_CS"/>
</dbReference>
<feature type="transmembrane region" description="Helical" evidence="9">
    <location>
        <begin position="12"/>
        <end position="33"/>
    </location>
</feature>
<gene>
    <name evidence="10" type="ORF">PG991_001967</name>
</gene>
<organism evidence="10 11">
    <name type="scientific">Apiospora marii</name>
    <dbReference type="NCBI Taxonomy" id="335849"/>
    <lineage>
        <taxon>Eukaryota</taxon>
        <taxon>Fungi</taxon>
        <taxon>Dikarya</taxon>
        <taxon>Ascomycota</taxon>
        <taxon>Pezizomycotina</taxon>
        <taxon>Sordariomycetes</taxon>
        <taxon>Xylariomycetidae</taxon>
        <taxon>Amphisphaeriales</taxon>
        <taxon>Apiosporaceae</taxon>
        <taxon>Apiospora</taxon>
    </lineage>
</organism>
<proteinExistence type="inferred from homology"/>
<evidence type="ECO:0000256" key="1">
    <source>
        <dbReference type="ARBA" id="ARBA00001971"/>
    </source>
</evidence>
<dbReference type="PRINTS" id="PR00463">
    <property type="entry name" value="EP450I"/>
</dbReference>
<keyword evidence="9" id="KW-0472">Membrane</keyword>
<sequence length="493" mass="55473">MALLDLDLSRTGVILVGVAALVLCYGIQAVVTWRRLRHIPGPFLASFSYLWLAKVTRSTRQWHIYRDLPRQYGPLVRVGPNEISTDDPEIIRKVSGVRSPYGKDSWYMGSRFNPYEDTMFTTLDLAAHDKQKAKTASAYSGRDTTALEGGVDDHVRELVALIRTKYLSKEIGAQEPSRLLDFSKIISFFTMDVITRAGFGQEFGYLKADEDLHDFLRSVRENWSIVAVTLDVPWIRNVLYSNWFLRWFGPRTTDKAGMGKVMAYAGSEQGAFMAHGLTQKECETEGLFMVIAGSDTTASVVRSTMLHLMSSPRIYNKLKQIIRQAVDEGRASSPIKFEEAKKISYLQAVIYEGLRIRAPAPGLYPKVVPAGGDWLHGKFIPAGTAVGMNAAALTRSKALFGEDADLFRPERFEEVDEATRTKLENLTELVFGYGRTMCAGKPIAYMELNKVYFELLRAFDFQLANPSKPWDSKSYAVWVEENMWVNVTESSIA</sequence>
<dbReference type="PRINTS" id="PR00385">
    <property type="entry name" value="P450"/>
</dbReference>
<dbReference type="PANTHER" id="PTHR24305">
    <property type="entry name" value="CYTOCHROME P450"/>
    <property type="match status" value="1"/>
</dbReference>
<keyword evidence="6 8" id="KW-0408">Iron</keyword>
<dbReference type="InterPro" id="IPR001128">
    <property type="entry name" value="Cyt_P450"/>
</dbReference>
<dbReference type="PANTHER" id="PTHR24305:SF77">
    <property type="entry name" value="CYTOCHROME P450 MONOOXYGENASE"/>
    <property type="match status" value="1"/>
</dbReference>
<keyword evidence="9" id="KW-0812">Transmembrane</keyword>
<dbReference type="Proteomes" id="UP001396898">
    <property type="component" value="Unassembled WGS sequence"/>
</dbReference>
<name>A0ABR1SNL0_9PEZI</name>
<dbReference type="PROSITE" id="PS00086">
    <property type="entry name" value="CYTOCHROME_P450"/>
    <property type="match status" value="1"/>
</dbReference>
<evidence type="ECO:0000256" key="8">
    <source>
        <dbReference type="RuleBase" id="RU000461"/>
    </source>
</evidence>
<evidence type="ECO:0000313" key="10">
    <source>
        <dbReference type="EMBL" id="KAK8035894.1"/>
    </source>
</evidence>
<keyword evidence="3 8" id="KW-0349">Heme</keyword>
<evidence type="ECO:0000256" key="4">
    <source>
        <dbReference type="ARBA" id="ARBA00022723"/>
    </source>
</evidence>
<keyword evidence="7 8" id="KW-0503">Monooxygenase</keyword>
<evidence type="ECO:0000256" key="2">
    <source>
        <dbReference type="ARBA" id="ARBA00010617"/>
    </source>
</evidence>
<evidence type="ECO:0000256" key="6">
    <source>
        <dbReference type="ARBA" id="ARBA00023004"/>
    </source>
</evidence>
<dbReference type="InterPro" id="IPR036396">
    <property type="entry name" value="Cyt_P450_sf"/>
</dbReference>
<evidence type="ECO:0000256" key="9">
    <source>
        <dbReference type="SAM" id="Phobius"/>
    </source>
</evidence>
<dbReference type="SUPFAM" id="SSF48264">
    <property type="entry name" value="Cytochrome P450"/>
    <property type="match status" value="1"/>
</dbReference>
<comment type="similarity">
    <text evidence="2 8">Belongs to the cytochrome P450 family.</text>
</comment>
<accession>A0ABR1SNL0</accession>
<dbReference type="Gene3D" id="1.10.630.10">
    <property type="entry name" value="Cytochrome P450"/>
    <property type="match status" value="1"/>
</dbReference>
<reference evidence="10 11" key="1">
    <citation type="submission" date="2023-01" db="EMBL/GenBank/DDBJ databases">
        <title>Analysis of 21 Apiospora genomes using comparative genomics revels a genus with tremendous synthesis potential of carbohydrate active enzymes and secondary metabolites.</title>
        <authorList>
            <person name="Sorensen T."/>
        </authorList>
    </citation>
    <scope>NUCLEOTIDE SEQUENCE [LARGE SCALE GENOMIC DNA]</scope>
    <source>
        <strain evidence="10 11">CBS 20057</strain>
    </source>
</reference>
<dbReference type="EMBL" id="JAQQWI010000005">
    <property type="protein sequence ID" value="KAK8035894.1"/>
    <property type="molecule type" value="Genomic_DNA"/>
</dbReference>
<evidence type="ECO:0000256" key="5">
    <source>
        <dbReference type="ARBA" id="ARBA00023002"/>
    </source>
</evidence>